<evidence type="ECO:0000313" key="2">
    <source>
        <dbReference type="EMBL" id="AHM02705.1"/>
    </source>
</evidence>
<dbReference type="InterPro" id="IPR051082">
    <property type="entry name" value="Pentapeptide-BTB/POZ_domain"/>
</dbReference>
<name>W8SJL7_9RHOB</name>
<dbReference type="KEGG" id="red:roselon_00250"/>
<dbReference type="PANTHER" id="PTHR14136:SF17">
    <property type="entry name" value="BTB_POZ DOMAIN-CONTAINING PROTEIN KCTD9"/>
    <property type="match status" value="1"/>
</dbReference>
<reference evidence="2 3" key="1">
    <citation type="submission" date="2013-03" db="EMBL/GenBank/DDBJ databases">
        <authorList>
            <person name="Fiebig A."/>
            <person name="Goeker M."/>
            <person name="Klenk H.-P.P."/>
        </authorList>
    </citation>
    <scope>NUCLEOTIDE SEQUENCE [LARGE SCALE GENOMIC DNA]</scope>
    <source>
        <strain evidence="3">DSM 19469</strain>
    </source>
</reference>
<dbReference type="SUPFAM" id="SSF141571">
    <property type="entry name" value="Pentapeptide repeat-like"/>
    <property type="match status" value="1"/>
</dbReference>
<dbReference type="Proteomes" id="UP000019593">
    <property type="component" value="Chromosome"/>
</dbReference>
<proteinExistence type="predicted"/>
<keyword evidence="1" id="KW-0472">Membrane</keyword>
<evidence type="ECO:0000313" key="3">
    <source>
        <dbReference type="Proteomes" id="UP000019593"/>
    </source>
</evidence>
<keyword evidence="1" id="KW-1133">Transmembrane helix</keyword>
<accession>W8SJL7</accession>
<sequence>MGATLGILLLLIGLFLLFLLGATIWDFFQAALRLGPYAEDATGEAIRNTGLVLVAFFGAPFLVWRTWVAARQADLQFEALFNDKINAAATGLSARQEVTRLVEESGTHRVLSEWQDDLVTRATAIDRLEGLAIEAIERGDFAPAQRIAKLLSVYVQELSREHPARENPADIWARLTKGADHSPALQPSDISKDYGILPDQITPKGQRAWSGSLAGLKRSDLERAVQSLGRINPRNDRARSEFNPANIVLRGCNLQGLDLSELNLQGALLTNAKLQGSNLYKTFLNATDLSGANFLGANLDSAFLNDAVLDWANFQWARMMGAQLVQAQMLMIAMQGAMLRGANLQGARVGKVDLRSTDLGRAHLEGATLKQVDLRGAFLDETLFSEKTDFQPENMGGAATRKLQPVAATELAVYSTAIFQDDSLKSNPNQVTESPFHLAWRSWAKREHPEVIIAGD</sequence>
<dbReference type="PANTHER" id="PTHR14136">
    <property type="entry name" value="BTB_POZ DOMAIN-CONTAINING PROTEIN KCTD9"/>
    <property type="match status" value="1"/>
</dbReference>
<keyword evidence="3" id="KW-1185">Reference proteome</keyword>
<dbReference type="AlphaFoldDB" id="W8SJL7"/>
<dbReference type="Pfam" id="PF00805">
    <property type="entry name" value="Pentapeptide"/>
    <property type="match status" value="3"/>
</dbReference>
<protein>
    <recommendedName>
        <fullName evidence="4">Pentapeptide repeat family protein</fullName>
    </recommendedName>
</protein>
<evidence type="ECO:0000256" key="1">
    <source>
        <dbReference type="SAM" id="Phobius"/>
    </source>
</evidence>
<dbReference type="PATRIC" id="fig|1294273.3.peg.243"/>
<gene>
    <name evidence="2" type="ORF">roselon_00250</name>
</gene>
<organism evidence="2 3">
    <name type="scientific">Roseicyclus elongatus DSM 19469</name>
    <dbReference type="NCBI Taxonomy" id="1294273"/>
    <lineage>
        <taxon>Bacteria</taxon>
        <taxon>Pseudomonadati</taxon>
        <taxon>Pseudomonadota</taxon>
        <taxon>Alphaproteobacteria</taxon>
        <taxon>Rhodobacterales</taxon>
        <taxon>Roseobacteraceae</taxon>
        <taxon>Roseicyclus</taxon>
    </lineage>
</organism>
<dbReference type="eggNOG" id="COG1357">
    <property type="taxonomic scope" value="Bacteria"/>
</dbReference>
<dbReference type="InterPro" id="IPR001646">
    <property type="entry name" value="5peptide_repeat"/>
</dbReference>
<feature type="transmembrane region" description="Helical" evidence="1">
    <location>
        <begin position="6"/>
        <end position="28"/>
    </location>
</feature>
<dbReference type="Gene3D" id="2.160.20.80">
    <property type="entry name" value="E3 ubiquitin-protein ligase SopA"/>
    <property type="match status" value="1"/>
</dbReference>
<evidence type="ECO:0008006" key="4">
    <source>
        <dbReference type="Google" id="ProtNLM"/>
    </source>
</evidence>
<dbReference type="HOGENOM" id="CLU_606611_0_0_5"/>
<dbReference type="EMBL" id="CP004372">
    <property type="protein sequence ID" value="AHM02705.1"/>
    <property type="molecule type" value="Genomic_DNA"/>
</dbReference>
<keyword evidence="1" id="KW-0812">Transmembrane</keyword>
<dbReference type="STRING" id="1294273.roselon_00250"/>